<evidence type="ECO:0000313" key="1">
    <source>
        <dbReference type="EMBL" id="AFV12278.1"/>
    </source>
</evidence>
<proteinExistence type="predicted"/>
<reference evidence="1 2" key="1">
    <citation type="journal article" date="2012" name="BMC Genomics">
        <title>Genome-guided analysis of physiological and morphological traits of the fermentative acetate oxidizer Thermacetogenium phaeum.</title>
        <authorList>
            <person name="Oehler D."/>
            <person name="Poehlein A."/>
            <person name="Leimbach A."/>
            <person name="Muller N."/>
            <person name="Daniel R."/>
            <person name="Gottschalk G."/>
            <person name="Schink B."/>
        </authorList>
    </citation>
    <scope>NUCLEOTIDE SEQUENCE [LARGE SCALE GENOMIC DNA]</scope>
    <source>
        <strain evidence="2">ATCC BAA-254 / DSM 26808 / PB</strain>
    </source>
</reference>
<dbReference type="STRING" id="1089553.Tph_c20840"/>
<evidence type="ECO:0000313" key="2">
    <source>
        <dbReference type="Proteomes" id="UP000000467"/>
    </source>
</evidence>
<dbReference type="Proteomes" id="UP000000467">
    <property type="component" value="Chromosome"/>
</dbReference>
<dbReference type="AlphaFoldDB" id="K4LHE5"/>
<dbReference type="HOGENOM" id="CLU_799099_0_0_9"/>
<dbReference type="KEGG" id="tpz:Tph_c20840"/>
<name>K4LHE5_THEPS</name>
<dbReference type="RefSeq" id="WP_015051153.1">
    <property type="nucleotide sequence ID" value="NC_018870.1"/>
</dbReference>
<sequence length="347" mass="39656">MNDSSVVDFVVAYLERVGAVVEQPGYALAEVLLPESLVPVFGREEMLLAFDYEVAQETPGSIFITHGSSLLDTIVRLAADYGKQTVLYWSGELPSAPRSLEQKIHDQIDYLQCRPPRLDTHWVAENIFYGFYFRGIFRSFEKTEEILPVIVDGYQAIATPGFEKQVNSLFFQEQPDYRVASAPLSPLSCLYQVACREVKKLVLEKAVPLCKEAAKLQEKELAKVCGYYESTEAEIRRKLRTTTDPVRKERLEKQLAATIEDRRRRIDDTRGRYQVDIDLRLDHLVAYHLPCVFARVKIQHKKKILEQILVYNPVTEEVDPPPCPICGQAARCLIPDRDGRFTCPDCH</sequence>
<accession>K4LHE5</accession>
<dbReference type="EMBL" id="CP003732">
    <property type="protein sequence ID" value="AFV12278.1"/>
    <property type="molecule type" value="Genomic_DNA"/>
</dbReference>
<organism evidence="1 2">
    <name type="scientific">Thermacetogenium phaeum (strain ATCC BAA-254 / DSM 26808 / PB)</name>
    <dbReference type="NCBI Taxonomy" id="1089553"/>
    <lineage>
        <taxon>Bacteria</taxon>
        <taxon>Bacillati</taxon>
        <taxon>Bacillota</taxon>
        <taxon>Clostridia</taxon>
        <taxon>Thermoanaerobacterales</taxon>
        <taxon>Thermoanaerobacteraceae</taxon>
        <taxon>Thermacetogenium</taxon>
    </lineage>
</organism>
<dbReference type="OrthoDB" id="1949859at2"/>
<dbReference type="eggNOG" id="ENOG502ZC81">
    <property type="taxonomic scope" value="Bacteria"/>
</dbReference>
<gene>
    <name evidence="1" type="ordered locus">Tph_c20840</name>
</gene>
<protein>
    <submittedName>
        <fullName evidence="1">Uncharacterized protein</fullName>
    </submittedName>
</protein>
<keyword evidence="2" id="KW-1185">Reference proteome</keyword>